<dbReference type="InterPro" id="IPR029044">
    <property type="entry name" value="Nucleotide-diphossugar_trans"/>
</dbReference>
<evidence type="ECO:0000313" key="2">
    <source>
        <dbReference type="EMBL" id="SVC67909.1"/>
    </source>
</evidence>
<dbReference type="Gene3D" id="3.90.550.10">
    <property type="entry name" value="Spore Coat Polysaccharide Biosynthesis Protein SpsA, Chain A"/>
    <property type="match status" value="1"/>
</dbReference>
<dbReference type="GO" id="GO:0006487">
    <property type="term" value="P:protein N-linked glycosylation"/>
    <property type="evidence" value="ECO:0007669"/>
    <property type="project" value="TreeGrafter"/>
</dbReference>
<dbReference type="AlphaFoldDB" id="A0A382P3B5"/>
<dbReference type="Pfam" id="PF00535">
    <property type="entry name" value="Glycos_transf_2"/>
    <property type="match status" value="1"/>
</dbReference>
<dbReference type="PANTHER" id="PTHR10859">
    <property type="entry name" value="GLYCOSYL TRANSFERASE"/>
    <property type="match status" value="1"/>
</dbReference>
<dbReference type="SUPFAM" id="SSF53448">
    <property type="entry name" value="Nucleotide-diphospho-sugar transferases"/>
    <property type="match status" value="1"/>
</dbReference>
<feature type="non-terminal residue" evidence="2">
    <location>
        <position position="179"/>
    </location>
</feature>
<dbReference type="EMBL" id="UINC01104619">
    <property type="protein sequence ID" value="SVC67909.1"/>
    <property type="molecule type" value="Genomic_DNA"/>
</dbReference>
<dbReference type="InterPro" id="IPR001173">
    <property type="entry name" value="Glyco_trans_2-like"/>
</dbReference>
<feature type="domain" description="Glycosyltransferase 2-like" evidence="1">
    <location>
        <begin position="13"/>
        <end position="178"/>
    </location>
</feature>
<accession>A0A382P3B5</accession>
<evidence type="ECO:0000259" key="1">
    <source>
        <dbReference type="Pfam" id="PF00535"/>
    </source>
</evidence>
<gene>
    <name evidence="2" type="ORF">METZ01_LOCUS320763</name>
</gene>
<reference evidence="2" key="1">
    <citation type="submission" date="2018-05" db="EMBL/GenBank/DDBJ databases">
        <authorList>
            <person name="Lanie J.A."/>
            <person name="Ng W.-L."/>
            <person name="Kazmierczak K.M."/>
            <person name="Andrzejewski T.M."/>
            <person name="Davidsen T.M."/>
            <person name="Wayne K.J."/>
            <person name="Tettelin H."/>
            <person name="Glass J.I."/>
            <person name="Rusch D."/>
            <person name="Podicherti R."/>
            <person name="Tsui H.-C.T."/>
            <person name="Winkler M.E."/>
        </authorList>
    </citation>
    <scope>NUCLEOTIDE SEQUENCE</scope>
</reference>
<organism evidence="2">
    <name type="scientific">marine metagenome</name>
    <dbReference type="NCBI Taxonomy" id="408172"/>
    <lineage>
        <taxon>unclassified sequences</taxon>
        <taxon>metagenomes</taxon>
        <taxon>ecological metagenomes</taxon>
    </lineage>
</organism>
<name>A0A382P3B5_9ZZZZ</name>
<dbReference type="PANTHER" id="PTHR10859:SF91">
    <property type="entry name" value="DOLICHYL-PHOSPHATE BETA-GLUCOSYLTRANSFERASE"/>
    <property type="match status" value="1"/>
</dbReference>
<sequence length="179" mass="21022">MLDFFMSTEKEISIVIPVYNEEKRITKCLNRVLDFCSQKQYNFEVIVAEDGSSDNTVQIVQEFQKKSKIIKLISFKKRIGKGAAIANAILKAEKKYVGYMDVDLATDPSEFERFFEEIENYDVIIGSRLIRGNLMPIKRPFYRTLFSILYSKSFRFLFNIPVYDTQCGFKLFRREIVNE</sequence>
<protein>
    <recommendedName>
        <fullName evidence="1">Glycosyltransferase 2-like domain-containing protein</fullName>
    </recommendedName>
</protein>
<proteinExistence type="predicted"/>